<dbReference type="GO" id="GO:0016787">
    <property type="term" value="F:hydrolase activity"/>
    <property type="evidence" value="ECO:0007669"/>
    <property type="project" value="UniProtKB-KW"/>
</dbReference>
<dbReference type="GO" id="GO:0110001">
    <property type="term" value="C:toxin-antitoxin complex"/>
    <property type="evidence" value="ECO:0007669"/>
    <property type="project" value="InterPro"/>
</dbReference>
<keyword evidence="3" id="KW-0540">Nuclease</keyword>
<dbReference type="Proteomes" id="UP000429232">
    <property type="component" value="Chromosome"/>
</dbReference>
<evidence type="ECO:0000313" key="7">
    <source>
        <dbReference type="EMBL" id="QQL48737.1"/>
    </source>
</evidence>
<evidence type="ECO:0000256" key="2">
    <source>
        <dbReference type="ARBA" id="ARBA00022649"/>
    </source>
</evidence>
<evidence type="ECO:0000256" key="3">
    <source>
        <dbReference type="ARBA" id="ARBA00022722"/>
    </source>
</evidence>
<dbReference type="InterPro" id="IPR037038">
    <property type="entry name" value="HepT-like_sf"/>
</dbReference>
<keyword evidence="2" id="KW-1277">Toxin-antitoxin system</keyword>
<dbReference type="KEGG" id="mgik:GO620_011160"/>
<sequence>MKPHERDPLLYLEDIKLSIERITQYLDSMDFIAFQDNYMVIDAVIRNFEVIGEASKRLSSEIKLKYPNVPWEEMYRLRNKISHEYFGIDHEIIWSIAKEQLPQNYQDILEVIEREARI</sequence>
<dbReference type="Pfam" id="PF01934">
    <property type="entry name" value="HepT-like"/>
    <property type="match status" value="1"/>
</dbReference>
<dbReference type="Gene3D" id="1.20.120.580">
    <property type="entry name" value="bsu32300-like"/>
    <property type="match status" value="1"/>
</dbReference>
<keyword evidence="8" id="KW-1185">Reference proteome</keyword>
<dbReference type="GO" id="GO:0000166">
    <property type="term" value="F:nucleotide binding"/>
    <property type="evidence" value="ECO:0007669"/>
    <property type="project" value="UniProtKB-KW"/>
</dbReference>
<dbReference type="GO" id="GO:0004540">
    <property type="term" value="F:RNA nuclease activity"/>
    <property type="evidence" value="ECO:0007669"/>
    <property type="project" value="InterPro"/>
</dbReference>
<protein>
    <submittedName>
        <fullName evidence="7">DUF86 domain-containing protein</fullName>
    </submittedName>
</protein>
<dbReference type="RefSeq" id="WP_200229909.1">
    <property type="nucleotide sequence ID" value="NZ_CP066775.1"/>
</dbReference>
<proteinExistence type="inferred from homology"/>
<dbReference type="PANTHER" id="PTHR34139:SF1">
    <property type="entry name" value="RNASE MJ1380-RELATED"/>
    <property type="match status" value="1"/>
</dbReference>
<evidence type="ECO:0000313" key="8">
    <source>
        <dbReference type="Proteomes" id="UP000429232"/>
    </source>
</evidence>
<dbReference type="AlphaFoldDB" id="A0A7T7F8H7"/>
<keyword evidence="5" id="KW-0378">Hydrolase</keyword>
<dbReference type="InterPro" id="IPR008201">
    <property type="entry name" value="HepT-like"/>
</dbReference>
<dbReference type="InterPro" id="IPR051813">
    <property type="entry name" value="HepT_RNase_toxin"/>
</dbReference>
<evidence type="ECO:0000256" key="4">
    <source>
        <dbReference type="ARBA" id="ARBA00022741"/>
    </source>
</evidence>
<comment type="similarity">
    <text evidence="6">Belongs to the HepT RNase toxin family.</text>
</comment>
<dbReference type="PANTHER" id="PTHR34139">
    <property type="entry name" value="UPF0331 PROTEIN MJ0127"/>
    <property type="match status" value="1"/>
</dbReference>
<accession>A0A7T7F8H7</accession>
<name>A0A7T7F8H7_9SPHI</name>
<keyword evidence="1" id="KW-0597">Phosphoprotein</keyword>
<keyword evidence="4" id="KW-0547">Nucleotide-binding</keyword>
<gene>
    <name evidence="7" type="ORF">GO620_011160</name>
</gene>
<evidence type="ECO:0000256" key="1">
    <source>
        <dbReference type="ARBA" id="ARBA00022553"/>
    </source>
</evidence>
<reference evidence="7 8" key="1">
    <citation type="submission" date="2020-12" db="EMBL/GenBank/DDBJ databases">
        <title>HMF7856_wgs.fasta genome submission.</title>
        <authorList>
            <person name="Kang H."/>
            <person name="Kim H."/>
            <person name="Joh K."/>
        </authorList>
    </citation>
    <scope>NUCLEOTIDE SEQUENCE [LARGE SCALE GENOMIC DNA]</scope>
    <source>
        <strain evidence="7 8">HMF7856</strain>
    </source>
</reference>
<evidence type="ECO:0000256" key="6">
    <source>
        <dbReference type="ARBA" id="ARBA00024207"/>
    </source>
</evidence>
<dbReference type="SUPFAM" id="SSF81593">
    <property type="entry name" value="Nucleotidyltransferase substrate binding subunit/domain"/>
    <property type="match status" value="1"/>
</dbReference>
<dbReference type="EMBL" id="CP066775">
    <property type="protein sequence ID" value="QQL48737.1"/>
    <property type="molecule type" value="Genomic_DNA"/>
</dbReference>
<organism evidence="7 8">
    <name type="scientific">Mucilaginibacter ginkgonis</name>
    <dbReference type="NCBI Taxonomy" id="2682091"/>
    <lineage>
        <taxon>Bacteria</taxon>
        <taxon>Pseudomonadati</taxon>
        <taxon>Bacteroidota</taxon>
        <taxon>Sphingobacteriia</taxon>
        <taxon>Sphingobacteriales</taxon>
        <taxon>Sphingobacteriaceae</taxon>
        <taxon>Mucilaginibacter</taxon>
    </lineage>
</organism>
<evidence type="ECO:0000256" key="5">
    <source>
        <dbReference type="ARBA" id="ARBA00022801"/>
    </source>
</evidence>